<evidence type="ECO:0000259" key="4">
    <source>
        <dbReference type="Pfam" id="PF00465"/>
    </source>
</evidence>
<dbReference type="Pfam" id="PF00465">
    <property type="entry name" value="Fe-ADH"/>
    <property type="match status" value="1"/>
</dbReference>
<dbReference type="EC" id="1.1.1.244" evidence="6"/>
<evidence type="ECO:0000256" key="1">
    <source>
        <dbReference type="ARBA" id="ARBA00007358"/>
    </source>
</evidence>
<feature type="domain" description="Fe-containing alcohol dehydrogenase-like C-terminal" evidence="5">
    <location>
        <begin position="177"/>
        <end position="371"/>
    </location>
</feature>
<protein>
    <submittedName>
        <fullName evidence="6">NAD-dependent methanol dehydrogenase</fullName>
        <ecNumber evidence="6">1.1.1.244</ecNumber>
    </submittedName>
</protein>
<dbReference type="RefSeq" id="WP_077846007.1">
    <property type="nucleotide sequence ID" value="NZ_LZZM01000043.1"/>
</dbReference>
<dbReference type="Gene3D" id="3.40.50.1970">
    <property type="match status" value="1"/>
</dbReference>
<evidence type="ECO:0000259" key="5">
    <source>
        <dbReference type="Pfam" id="PF25137"/>
    </source>
</evidence>
<dbReference type="OrthoDB" id="9804734at2"/>
<gene>
    <name evidence="6" type="primary">mdh_1</name>
    <name evidence="6" type="ORF">CLPUN_07230</name>
</gene>
<dbReference type="InterPro" id="IPR039697">
    <property type="entry name" value="Alcohol_dehydrogenase_Fe"/>
</dbReference>
<dbReference type="GO" id="GO:0046872">
    <property type="term" value="F:metal ion binding"/>
    <property type="evidence" value="ECO:0007669"/>
    <property type="project" value="InterPro"/>
</dbReference>
<dbReference type="PANTHER" id="PTHR11496:SF102">
    <property type="entry name" value="ALCOHOL DEHYDROGENASE 4"/>
    <property type="match status" value="1"/>
</dbReference>
<dbReference type="CDD" id="cd14860">
    <property type="entry name" value="4HBD_NAD"/>
    <property type="match status" value="1"/>
</dbReference>
<dbReference type="InterPro" id="IPR056798">
    <property type="entry name" value="ADH_Fe_C"/>
</dbReference>
<keyword evidence="2 6" id="KW-0560">Oxidoreductase</keyword>
<dbReference type="PROSITE" id="PS00060">
    <property type="entry name" value="ADH_IRON_2"/>
    <property type="match status" value="1"/>
</dbReference>
<comment type="similarity">
    <text evidence="1">Belongs to the iron-containing alcohol dehydrogenase family.</text>
</comment>
<evidence type="ECO:0000256" key="2">
    <source>
        <dbReference type="ARBA" id="ARBA00023002"/>
    </source>
</evidence>
<sequence>MKQLMLNPTIYKYDDCKTFCKEFRIGKDDLIITNRSIYDNYLKYNVNEAAVIFRENYGRGEPSDKMVEAMYKNIKRISYERVIAIGGGSILDIAKLFSLKNISPIIDLYNHKLEIIKEKELILVPTTCGTGTEVTNISILEIKEMNAKLGLATDELYADSAIMIPELLQCLPFNVFATSSIDAFIHAIESYLSPKATSYTKIFSLRAMEIILKGYKKIAKEGIESRKEILEDFLLASNYSGIAFANAGCGAVHAMSYPLGARYHVAHGEANYVMFIEIFKVYKKINPNGKIKELNKFLSELLECTVDEVYKEIEILLDNLISKKSLSEYGVSKENLEEFVENVIEKQGRLMTNNYIKLERKQVYDIYKALY</sequence>
<feature type="domain" description="Alcohol dehydrogenase iron-type/glycerol dehydrogenase GldA" evidence="4">
    <location>
        <begin position="24"/>
        <end position="165"/>
    </location>
</feature>
<evidence type="ECO:0000313" key="7">
    <source>
        <dbReference type="Proteomes" id="UP000190890"/>
    </source>
</evidence>
<evidence type="ECO:0000256" key="3">
    <source>
        <dbReference type="ARBA" id="ARBA00023027"/>
    </source>
</evidence>
<name>A0A1S8TVX1_9CLOT</name>
<dbReference type="Proteomes" id="UP000190890">
    <property type="component" value="Unassembled WGS sequence"/>
</dbReference>
<dbReference type="InterPro" id="IPR001670">
    <property type="entry name" value="ADH_Fe/GldA"/>
</dbReference>
<reference evidence="6 7" key="1">
    <citation type="submission" date="2016-05" db="EMBL/GenBank/DDBJ databases">
        <title>Microbial solvent formation.</title>
        <authorList>
            <person name="Poehlein A."/>
            <person name="Montoya Solano J.D."/>
            <person name="Flitsch S."/>
            <person name="Krabben P."/>
            <person name="Duerre P."/>
            <person name="Daniel R."/>
        </authorList>
    </citation>
    <scope>NUCLEOTIDE SEQUENCE [LARGE SCALE GENOMIC DNA]</scope>
    <source>
        <strain evidence="6 7">DSM 2619</strain>
    </source>
</reference>
<dbReference type="STRING" id="29367.CLPUN_07230"/>
<proteinExistence type="inferred from homology"/>
<dbReference type="Pfam" id="PF25137">
    <property type="entry name" value="ADH_Fe_C"/>
    <property type="match status" value="1"/>
</dbReference>
<dbReference type="PANTHER" id="PTHR11496">
    <property type="entry name" value="ALCOHOL DEHYDROGENASE"/>
    <property type="match status" value="1"/>
</dbReference>
<dbReference type="InterPro" id="IPR018211">
    <property type="entry name" value="ADH_Fe_CS"/>
</dbReference>
<organism evidence="6 7">
    <name type="scientific">Clostridium puniceum</name>
    <dbReference type="NCBI Taxonomy" id="29367"/>
    <lineage>
        <taxon>Bacteria</taxon>
        <taxon>Bacillati</taxon>
        <taxon>Bacillota</taxon>
        <taxon>Clostridia</taxon>
        <taxon>Eubacteriales</taxon>
        <taxon>Clostridiaceae</taxon>
        <taxon>Clostridium</taxon>
    </lineage>
</organism>
<dbReference type="SUPFAM" id="SSF56796">
    <property type="entry name" value="Dehydroquinate synthase-like"/>
    <property type="match status" value="1"/>
</dbReference>
<dbReference type="AlphaFoldDB" id="A0A1S8TVX1"/>
<comment type="caution">
    <text evidence="6">The sequence shown here is derived from an EMBL/GenBank/DDBJ whole genome shotgun (WGS) entry which is preliminary data.</text>
</comment>
<evidence type="ECO:0000313" key="6">
    <source>
        <dbReference type="EMBL" id="OOM81861.1"/>
    </source>
</evidence>
<dbReference type="GO" id="GO:0050093">
    <property type="term" value="F:methanol dehydrogenase (NAD+) activity"/>
    <property type="evidence" value="ECO:0007669"/>
    <property type="project" value="UniProtKB-EC"/>
</dbReference>
<dbReference type="EMBL" id="LZZM01000043">
    <property type="protein sequence ID" value="OOM81861.1"/>
    <property type="molecule type" value="Genomic_DNA"/>
</dbReference>
<keyword evidence="3" id="KW-0520">NAD</keyword>
<dbReference type="Gene3D" id="1.20.1090.10">
    <property type="entry name" value="Dehydroquinate synthase-like - alpha domain"/>
    <property type="match status" value="1"/>
</dbReference>
<keyword evidence="7" id="KW-1185">Reference proteome</keyword>
<accession>A0A1S8TVX1</accession>